<protein>
    <submittedName>
        <fullName evidence="2">MOSC domain-containing protein</fullName>
    </submittedName>
</protein>
<dbReference type="Gene3D" id="2.40.33.20">
    <property type="entry name" value="PK beta-barrel domain-like"/>
    <property type="match status" value="1"/>
</dbReference>
<dbReference type="PANTHER" id="PTHR36930:SF1">
    <property type="entry name" value="MOSC DOMAIN-CONTAINING PROTEIN"/>
    <property type="match status" value="1"/>
</dbReference>
<organism evidence="2 3">
    <name type="scientific">Sphingomonas paeninsulae</name>
    <dbReference type="NCBI Taxonomy" id="2319844"/>
    <lineage>
        <taxon>Bacteria</taxon>
        <taxon>Pseudomonadati</taxon>
        <taxon>Pseudomonadota</taxon>
        <taxon>Alphaproteobacteria</taxon>
        <taxon>Sphingomonadales</taxon>
        <taxon>Sphingomonadaceae</taxon>
        <taxon>Sphingomonas</taxon>
    </lineage>
</organism>
<evidence type="ECO:0000259" key="1">
    <source>
        <dbReference type="PROSITE" id="PS51340"/>
    </source>
</evidence>
<dbReference type="RefSeq" id="WP_121155439.1">
    <property type="nucleotide sequence ID" value="NZ_CP032829.1"/>
</dbReference>
<dbReference type="GO" id="GO:0030151">
    <property type="term" value="F:molybdenum ion binding"/>
    <property type="evidence" value="ECO:0007669"/>
    <property type="project" value="InterPro"/>
</dbReference>
<keyword evidence="3" id="KW-1185">Reference proteome</keyword>
<dbReference type="EMBL" id="CP032829">
    <property type="protein sequence ID" value="AYJ87750.1"/>
    <property type="molecule type" value="Genomic_DNA"/>
</dbReference>
<feature type="domain" description="MOSC" evidence="1">
    <location>
        <begin position="18"/>
        <end position="167"/>
    </location>
</feature>
<dbReference type="InterPro" id="IPR011037">
    <property type="entry name" value="Pyrv_Knase-like_insert_dom_sf"/>
</dbReference>
<evidence type="ECO:0000313" key="3">
    <source>
        <dbReference type="Proteomes" id="UP000276254"/>
    </source>
</evidence>
<dbReference type="SUPFAM" id="SSF50800">
    <property type="entry name" value="PK beta-barrel domain-like"/>
    <property type="match status" value="1"/>
</dbReference>
<dbReference type="Pfam" id="PF03473">
    <property type="entry name" value="MOSC"/>
    <property type="match status" value="1"/>
</dbReference>
<reference evidence="2 3" key="1">
    <citation type="submission" date="2018-09" db="EMBL/GenBank/DDBJ databases">
        <title>Sphingomonas peninsula sp. nov., isolated from fildes peninsula, Antarctic soil.</title>
        <authorList>
            <person name="Yingchao G."/>
        </authorList>
    </citation>
    <scope>NUCLEOTIDE SEQUENCE [LARGE SCALE GENOMIC DNA]</scope>
    <source>
        <strain evidence="2 3">YZ-8</strain>
    </source>
</reference>
<sequence length="180" mass="19653">MAEVVAVSRQQRHLVTKDVVDSVQLLAGRGIQGDAHLGEMTKHRHRARRHPTAPNLRQVHLIHAELFEELAEKGFSVKPGQMGENITTRQIDLLALSKGTRLVLGDEAVIELTGLRNPCILLDKLMLGLMKAVLGRDLAGELIRKAGVMSIVIVGGMVRTDDPITVILPDGPHVPLEPVE</sequence>
<dbReference type="GO" id="GO:0003824">
    <property type="term" value="F:catalytic activity"/>
    <property type="evidence" value="ECO:0007669"/>
    <property type="project" value="InterPro"/>
</dbReference>
<accession>A0A494TEP0</accession>
<dbReference type="InterPro" id="IPR052716">
    <property type="entry name" value="MOSC_domain"/>
</dbReference>
<dbReference type="GO" id="GO:0030170">
    <property type="term" value="F:pyridoxal phosphate binding"/>
    <property type="evidence" value="ECO:0007669"/>
    <property type="project" value="InterPro"/>
</dbReference>
<name>A0A494TEP0_SPHPE</name>
<dbReference type="KEGG" id="spha:D3Y57_19750"/>
<evidence type="ECO:0000313" key="2">
    <source>
        <dbReference type="EMBL" id="AYJ87750.1"/>
    </source>
</evidence>
<dbReference type="Proteomes" id="UP000276254">
    <property type="component" value="Chromosome"/>
</dbReference>
<dbReference type="PANTHER" id="PTHR36930">
    <property type="entry name" value="METAL-SULFUR CLUSTER BIOSYNTHESIS PROTEINS YUAD-RELATED"/>
    <property type="match status" value="1"/>
</dbReference>
<dbReference type="InterPro" id="IPR005302">
    <property type="entry name" value="MoCF_Sase_C"/>
</dbReference>
<proteinExistence type="predicted"/>
<dbReference type="OrthoDB" id="9786134at2"/>
<dbReference type="PROSITE" id="PS51340">
    <property type="entry name" value="MOSC"/>
    <property type="match status" value="1"/>
</dbReference>
<dbReference type="AlphaFoldDB" id="A0A494TEP0"/>
<gene>
    <name evidence="2" type="ORF">D3Y57_19750</name>
</gene>